<dbReference type="EMBL" id="LFOD01000004">
    <property type="protein sequence ID" value="KMV19346.1"/>
    <property type="molecule type" value="Genomic_DNA"/>
</dbReference>
<reference evidence="2 4" key="1">
    <citation type="submission" date="2015-06" db="EMBL/GenBank/DDBJ databases">
        <title>Genome sequence of Mycobacterium conceptionense strain MLE.</title>
        <authorList>
            <person name="Greninger A.L."/>
            <person name="Cunningham G."/>
            <person name="Chiu C.Y."/>
            <person name="Miller S."/>
        </authorList>
    </citation>
    <scope>NUCLEOTIDE SEQUENCE [LARGE SCALE GENOMIC DNA]</scope>
    <source>
        <strain evidence="2 4">MLE</strain>
    </source>
</reference>
<organism evidence="2 4">
    <name type="scientific">Mycolicibacterium conceptionense</name>
    <dbReference type="NCBI Taxonomy" id="451644"/>
    <lineage>
        <taxon>Bacteria</taxon>
        <taxon>Bacillati</taxon>
        <taxon>Actinomycetota</taxon>
        <taxon>Actinomycetes</taxon>
        <taxon>Mycobacteriales</taxon>
        <taxon>Mycobacteriaceae</taxon>
        <taxon>Mycolicibacterium</taxon>
    </lineage>
</organism>
<feature type="domain" description="Methyltransferase" evidence="1">
    <location>
        <begin position="53"/>
        <end position="142"/>
    </location>
</feature>
<evidence type="ECO:0000313" key="5">
    <source>
        <dbReference type="Proteomes" id="UP000093779"/>
    </source>
</evidence>
<dbReference type="RefSeq" id="WP_019345263.1">
    <property type="nucleotide sequence ID" value="NZ_AGSZ01000257.1"/>
</dbReference>
<dbReference type="PANTHER" id="PTHR43591">
    <property type="entry name" value="METHYLTRANSFERASE"/>
    <property type="match status" value="1"/>
</dbReference>
<accession>A0A0J8UDF9</accession>
<sequence>MTTTQRRGFNDAVTSFWSFAAPAYDQGCLQRWVYRPAQDEVIAQLQERGARSIADIACGTGILAHRIQRELRPDEVYGLDMSDGMLAQARKRSGDVRWKSAPAEQLPFQDGFLDAVVTTSAFHFFDQPAALAEFHRVLAPGGMVAVTTMSPRRTFLPLHALSADLGAPAHSPTEKEMRALFEAAGLTVVEQHRVRRPIWTPISDVITVGVKPA</sequence>
<reference evidence="3 5" key="2">
    <citation type="submission" date="2016-06" db="EMBL/GenBank/DDBJ databases">
        <authorList>
            <person name="Kjaerup R.B."/>
            <person name="Dalgaard T.S."/>
            <person name="Juul-Madsen H.R."/>
        </authorList>
    </citation>
    <scope>NUCLEOTIDE SEQUENCE [LARGE SCALE GENOMIC DNA]</scope>
    <source>
        <strain evidence="3 5">ACS1953</strain>
    </source>
</reference>
<keyword evidence="2" id="KW-0808">Transferase</keyword>
<dbReference type="SUPFAM" id="SSF53335">
    <property type="entry name" value="S-adenosyl-L-methionine-dependent methyltransferases"/>
    <property type="match status" value="1"/>
</dbReference>
<dbReference type="Gene3D" id="3.40.50.150">
    <property type="entry name" value="Vaccinia Virus protein VP39"/>
    <property type="match status" value="1"/>
</dbReference>
<dbReference type="InterPro" id="IPR029063">
    <property type="entry name" value="SAM-dependent_MTases_sf"/>
</dbReference>
<dbReference type="CDD" id="cd02440">
    <property type="entry name" value="AdoMet_MTases"/>
    <property type="match status" value="1"/>
</dbReference>
<dbReference type="InterPro" id="IPR041698">
    <property type="entry name" value="Methyltransf_25"/>
</dbReference>
<dbReference type="Proteomes" id="UP000093779">
    <property type="component" value="Unassembled WGS sequence"/>
</dbReference>
<comment type="caution">
    <text evidence="2">The sequence shown here is derived from an EMBL/GenBank/DDBJ whole genome shotgun (WGS) entry which is preliminary data.</text>
</comment>
<dbReference type="GO" id="GO:0008168">
    <property type="term" value="F:methyltransferase activity"/>
    <property type="evidence" value="ECO:0007669"/>
    <property type="project" value="UniProtKB-KW"/>
</dbReference>
<dbReference type="OrthoDB" id="9805171at2"/>
<keyword evidence="2" id="KW-0489">Methyltransferase</keyword>
<dbReference type="PANTHER" id="PTHR43591:SF99">
    <property type="entry name" value="OS06G0646000 PROTEIN"/>
    <property type="match status" value="1"/>
</dbReference>
<name>A0A0J8UDF9_9MYCO</name>
<evidence type="ECO:0000313" key="4">
    <source>
        <dbReference type="Proteomes" id="UP000037594"/>
    </source>
</evidence>
<dbReference type="GO" id="GO:0032259">
    <property type="term" value="P:methylation"/>
    <property type="evidence" value="ECO:0007669"/>
    <property type="project" value="UniProtKB-KW"/>
</dbReference>
<dbReference type="Pfam" id="PF13649">
    <property type="entry name" value="Methyltransf_25"/>
    <property type="match status" value="1"/>
</dbReference>
<dbReference type="PATRIC" id="fig|451644.5.peg.1636"/>
<dbReference type="EMBL" id="LZHX01000039">
    <property type="protein sequence ID" value="OBF23435.1"/>
    <property type="molecule type" value="Genomic_DNA"/>
</dbReference>
<proteinExistence type="predicted"/>
<dbReference type="AlphaFoldDB" id="A0A0J8UDF9"/>
<evidence type="ECO:0000313" key="2">
    <source>
        <dbReference type="EMBL" id="KMV19346.1"/>
    </source>
</evidence>
<protein>
    <submittedName>
        <fullName evidence="2">SAM-dependent methyltransferase</fullName>
    </submittedName>
</protein>
<gene>
    <name evidence="3" type="ORF">A5726_11290</name>
    <name evidence="2" type="ORF">ACT17_07965</name>
</gene>
<evidence type="ECO:0000313" key="3">
    <source>
        <dbReference type="EMBL" id="OBF23435.1"/>
    </source>
</evidence>
<dbReference type="Proteomes" id="UP000037594">
    <property type="component" value="Unassembled WGS sequence"/>
</dbReference>
<evidence type="ECO:0000259" key="1">
    <source>
        <dbReference type="Pfam" id="PF13649"/>
    </source>
</evidence>